<comment type="similarity">
    <text evidence="1">Belongs to the RelE toxin family.</text>
</comment>
<dbReference type="InterPro" id="IPR007712">
    <property type="entry name" value="RelE/ParE_toxin"/>
</dbReference>
<protein>
    <recommendedName>
        <fullName evidence="4">RelE/StbE replicon stabilization toxin</fullName>
    </recommendedName>
</protein>
<dbReference type="AlphaFoldDB" id="A0A6J4PCZ1"/>
<evidence type="ECO:0008006" key="4">
    <source>
        <dbReference type="Google" id="ProtNLM"/>
    </source>
</evidence>
<dbReference type="PANTHER" id="PTHR35601:SF1">
    <property type="entry name" value="TOXIN RELE"/>
    <property type="match status" value="1"/>
</dbReference>
<accession>A0A6J4PCZ1</accession>
<dbReference type="Pfam" id="PF05016">
    <property type="entry name" value="ParE_toxin"/>
    <property type="match status" value="1"/>
</dbReference>
<evidence type="ECO:0000313" key="3">
    <source>
        <dbReference type="EMBL" id="CAA9412956.1"/>
    </source>
</evidence>
<keyword evidence="2" id="KW-1277">Toxin-antitoxin system</keyword>
<reference evidence="3" key="1">
    <citation type="submission" date="2020-02" db="EMBL/GenBank/DDBJ databases">
        <authorList>
            <person name="Meier V. D."/>
        </authorList>
    </citation>
    <scope>NUCLEOTIDE SEQUENCE</scope>
    <source>
        <strain evidence="3">AVDCRST_MAG82</strain>
    </source>
</reference>
<sequence>MSYSLSIPQSVNRRMERLPAEVYDRLDSAILTLADEPRPPGCVKLKGREDWRIRVGDYRIVYGVDDEQRIVEILNVAHRRDVYH</sequence>
<dbReference type="Gene3D" id="3.30.2310.20">
    <property type="entry name" value="RelE-like"/>
    <property type="match status" value="1"/>
</dbReference>
<dbReference type="PANTHER" id="PTHR35601">
    <property type="entry name" value="TOXIN RELE"/>
    <property type="match status" value="1"/>
</dbReference>
<organism evidence="3">
    <name type="scientific">uncultured Rubrobacteraceae bacterium</name>
    <dbReference type="NCBI Taxonomy" id="349277"/>
    <lineage>
        <taxon>Bacteria</taxon>
        <taxon>Bacillati</taxon>
        <taxon>Actinomycetota</taxon>
        <taxon>Rubrobacteria</taxon>
        <taxon>Rubrobacterales</taxon>
        <taxon>Rubrobacteraceae</taxon>
        <taxon>environmental samples</taxon>
    </lineage>
</organism>
<gene>
    <name evidence="3" type="ORF">AVDCRST_MAG82-911</name>
</gene>
<proteinExistence type="inferred from homology"/>
<evidence type="ECO:0000256" key="2">
    <source>
        <dbReference type="ARBA" id="ARBA00022649"/>
    </source>
</evidence>
<name>A0A6J4PCZ1_9ACTN</name>
<evidence type="ECO:0000256" key="1">
    <source>
        <dbReference type="ARBA" id="ARBA00006226"/>
    </source>
</evidence>
<dbReference type="InterPro" id="IPR035093">
    <property type="entry name" value="RelE/ParE_toxin_dom_sf"/>
</dbReference>
<dbReference type="SUPFAM" id="SSF143011">
    <property type="entry name" value="RelE-like"/>
    <property type="match status" value="1"/>
</dbReference>
<dbReference type="EMBL" id="CADCVA010000121">
    <property type="protein sequence ID" value="CAA9412956.1"/>
    <property type="molecule type" value="Genomic_DNA"/>
</dbReference>